<proteinExistence type="inferred from homology"/>
<dbReference type="PANTHER" id="PTHR42957:SF1">
    <property type="entry name" value="HELICASE MJ1565-RELATED"/>
    <property type="match status" value="1"/>
</dbReference>
<comment type="similarity">
    <text evidence="1">Belongs to the HerA family.</text>
</comment>
<dbReference type="InterPro" id="IPR027417">
    <property type="entry name" value="P-loop_NTPase"/>
</dbReference>
<reference evidence="7" key="1">
    <citation type="book" date="2010" name="EXTREMOPHILES" publisher="0:0-0">
        <title>Complete genome sequences of ten hyperthermophilic archaea reveal their metabolic capabilities and possible ecological roles.</title>
        <editorList>
            <person name="?"/>
        </editorList>
        <authorList>
            <person name="Ravin N.V."/>
            <person name="Mardanov A.V."/>
            <person name="Bonch-Osmolovskaya E.A."/>
            <person name="Skryabin K.G."/>
        </authorList>
    </citation>
    <scope>NUCLEOTIDE SEQUENCE [LARGE SCALE GENOMIC DNA]</scope>
    <source>
        <strain evidence="7">1505</strain>
    </source>
</reference>
<keyword evidence="6" id="KW-0547">Nucleotide-binding</keyword>
<evidence type="ECO:0000256" key="4">
    <source>
        <dbReference type="ARBA" id="ARBA00048988"/>
    </source>
</evidence>
<dbReference type="PANTHER" id="PTHR42957">
    <property type="entry name" value="HELICASE MJ1565-RELATED"/>
    <property type="match status" value="1"/>
</dbReference>
<comment type="catalytic activity">
    <reaction evidence="3">
        <text>ATP + H2O = ADP + phosphate + H(+)</text>
        <dbReference type="Rhea" id="RHEA:13065"/>
        <dbReference type="ChEBI" id="CHEBI:15377"/>
        <dbReference type="ChEBI" id="CHEBI:15378"/>
        <dbReference type="ChEBI" id="CHEBI:30616"/>
        <dbReference type="ChEBI" id="CHEBI:43474"/>
        <dbReference type="ChEBI" id="CHEBI:456216"/>
        <dbReference type="EC" id="5.6.2.3"/>
    </reaction>
</comment>
<dbReference type="AlphaFoldDB" id="A0A3G1A477"/>
<dbReference type="InterPro" id="IPR008571">
    <property type="entry name" value="HerA-like"/>
</dbReference>
<evidence type="ECO:0000313" key="6">
    <source>
        <dbReference type="EMBL" id="AJB41130.1"/>
    </source>
</evidence>
<dbReference type="KEGG" id="tcb:TCARB_0052"/>
<evidence type="ECO:0000256" key="2">
    <source>
        <dbReference type="ARBA" id="ARBA00034617"/>
    </source>
</evidence>
<dbReference type="STRING" id="697581.TCARB_0052"/>
<name>A0A3G1A477_9CREN</name>
<gene>
    <name evidence="6" type="ORF">TCARB_0052</name>
</gene>
<dbReference type="SUPFAM" id="SSF52540">
    <property type="entry name" value="P-loop containing nucleoside triphosphate hydrolases"/>
    <property type="match status" value="1"/>
</dbReference>
<evidence type="ECO:0000256" key="1">
    <source>
        <dbReference type="ARBA" id="ARBA00007816"/>
    </source>
</evidence>
<protein>
    <submittedName>
        <fullName evidence="6">Bipolar DNA helicase HerA</fullName>
    </submittedName>
</protein>
<dbReference type="GO" id="GO:0043139">
    <property type="term" value="F:5'-3' DNA helicase activity"/>
    <property type="evidence" value="ECO:0007669"/>
    <property type="project" value="UniProtKB-EC"/>
</dbReference>
<dbReference type="EMBL" id="CP007493">
    <property type="protein sequence ID" value="AJB41130.1"/>
    <property type="molecule type" value="Genomic_DNA"/>
</dbReference>
<evidence type="ECO:0000259" key="5">
    <source>
        <dbReference type="SMART" id="SM00382"/>
    </source>
</evidence>
<keyword evidence="6" id="KW-0378">Hydrolase</keyword>
<dbReference type="RefSeq" id="WP_052886382.1">
    <property type="nucleotide sequence ID" value="NZ_CP007493.1"/>
</dbReference>
<organism evidence="6 7">
    <name type="scientific">Thermofilum adornatum 1505</name>
    <dbReference type="NCBI Taxonomy" id="697581"/>
    <lineage>
        <taxon>Archaea</taxon>
        <taxon>Thermoproteota</taxon>
        <taxon>Thermoprotei</taxon>
        <taxon>Thermofilales</taxon>
        <taxon>Thermofilaceae</taxon>
        <taxon>Thermofilum</taxon>
    </lineage>
</organism>
<dbReference type="GO" id="GO:0043138">
    <property type="term" value="F:3'-5' DNA helicase activity"/>
    <property type="evidence" value="ECO:0007669"/>
    <property type="project" value="UniProtKB-EC"/>
</dbReference>
<comment type="catalytic activity">
    <reaction evidence="2">
        <text>Couples ATP hydrolysis with the unwinding of duplex DNA by translocating in the 3'-5' direction.</text>
        <dbReference type="EC" id="5.6.2.4"/>
    </reaction>
</comment>
<accession>A0A3G1A477</accession>
<sequence length="350" mass="40192">MSEILYHYMRKAFSREAFGLSGDLAIFTPFSILSPPEETHGFILGRDDRGREVRVNPSKLPNMHGVIVGSTGSGKSTLARHILLQAQKMGIKEWVIDPHSEKSYTSIMDTRLELTVEKIYFMEHPGWSPEELASELSYFLEKIYAFPGYRSILREILAKCFEEKSLYPFEKVKNEDPNLKRIYDDLRKLYSEDGFKIRELAEKNLHITFPTLVSRELHATASQILLLLLEGYMRSLGSRNRVDLIVVLEEAHLLKDYFLRLFKEIRKFGLSILAVTQLPREFDPRIFQLAGYVVALSGPESYIADIASLFSLGREEFDHIAFGARGNALLFRSGDPRPRRIVLEIDPFVL</sequence>
<comment type="catalytic activity">
    <reaction evidence="4">
        <text>ATP + H2O = ADP + phosphate + H(+)</text>
        <dbReference type="Rhea" id="RHEA:13065"/>
        <dbReference type="ChEBI" id="CHEBI:15377"/>
        <dbReference type="ChEBI" id="CHEBI:15378"/>
        <dbReference type="ChEBI" id="CHEBI:30616"/>
        <dbReference type="ChEBI" id="CHEBI:43474"/>
        <dbReference type="ChEBI" id="CHEBI:456216"/>
        <dbReference type="EC" id="5.6.2.4"/>
    </reaction>
</comment>
<dbReference type="Gene3D" id="3.40.50.300">
    <property type="entry name" value="P-loop containing nucleotide triphosphate hydrolases"/>
    <property type="match status" value="1"/>
</dbReference>
<evidence type="ECO:0000313" key="7">
    <source>
        <dbReference type="Proteomes" id="UP000266720"/>
    </source>
</evidence>
<dbReference type="GeneID" id="25405520"/>
<feature type="domain" description="AAA+ ATPase" evidence="5">
    <location>
        <begin position="61"/>
        <end position="296"/>
    </location>
</feature>
<dbReference type="Pfam" id="PF01935">
    <property type="entry name" value="DUF87"/>
    <property type="match status" value="1"/>
</dbReference>
<dbReference type="InterPro" id="IPR003593">
    <property type="entry name" value="AAA+_ATPase"/>
</dbReference>
<dbReference type="Proteomes" id="UP000266720">
    <property type="component" value="Chromosome"/>
</dbReference>
<dbReference type="InterPro" id="IPR002789">
    <property type="entry name" value="HerA_central"/>
</dbReference>
<keyword evidence="6" id="KW-0067">ATP-binding</keyword>
<evidence type="ECO:0000256" key="3">
    <source>
        <dbReference type="ARBA" id="ARBA00048954"/>
    </source>
</evidence>
<keyword evidence="6" id="KW-0347">Helicase</keyword>
<dbReference type="SMART" id="SM00382">
    <property type="entry name" value="AAA"/>
    <property type="match status" value="1"/>
</dbReference>